<name>X0XNI2_9ZZZZ</name>
<evidence type="ECO:0000256" key="2">
    <source>
        <dbReference type="ARBA" id="ARBA00022448"/>
    </source>
</evidence>
<feature type="non-terminal residue" evidence="9">
    <location>
        <position position="230"/>
    </location>
</feature>
<evidence type="ECO:0000256" key="6">
    <source>
        <dbReference type="ARBA" id="ARBA00023136"/>
    </source>
</evidence>
<feature type="transmembrane region" description="Helical" evidence="7">
    <location>
        <begin position="57"/>
        <end position="86"/>
    </location>
</feature>
<evidence type="ECO:0000313" key="9">
    <source>
        <dbReference type="EMBL" id="GAG44734.1"/>
    </source>
</evidence>
<dbReference type="GO" id="GO:0055085">
    <property type="term" value="P:transmembrane transport"/>
    <property type="evidence" value="ECO:0007669"/>
    <property type="project" value="InterPro"/>
</dbReference>
<evidence type="ECO:0000256" key="5">
    <source>
        <dbReference type="ARBA" id="ARBA00022989"/>
    </source>
</evidence>
<evidence type="ECO:0000256" key="3">
    <source>
        <dbReference type="ARBA" id="ARBA00022475"/>
    </source>
</evidence>
<keyword evidence="2" id="KW-0813">Transport</keyword>
<dbReference type="GO" id="GO:0005886">
    <property type="term" value="C:plasma membrane"/>
    <property type="evidence" value="ECO:0007669"/>
    <property type="project" value="UniProtKB-SubCell"/>
</dbReference>
<dbReference type="EMBL" id="BARS01052688">
    <property type="protein sequence ID" value="GAG44734.1"/>
    <property type="molecule type" value="Genomic_DNA"/>
</dbReference>
<dbReference type="InterPro" id="IPR050809">
    <property type="entry name" value="UgpAE/MalFG_permease"/>
</dbReference>
<dbReference type="AlphaFoldDB" id="X0XNI2"/>
<dbReference type="PANTHER" id="PTHR43227">
    <property type="entry name" value="BLL4140 PROTEIN"/>
    <property type="match status" value="1"/>
</dbReference>
<feature type="transmembrane region" description="Helical" evidence="7">
    <location>
        <begin position="212"/>
        <end position="229"/>
    </location>
</feature>
<proteinExistence type="predicted"/>
<dbReference type="PROSITE" id="PS50928">
    <property type="entry name" value="ABC_TM1"/>
    <property type="match status" value="1"/>
</dbReference>
<feature type="transmembrane region" description="Helical" evidence="7">
    <location>
        <begin position="171"/>
        <end position="200"/>
    </location>
</feature>
<feature type="transmembrane region" description="Helical" evidence="7">
    <location>
        <begin position="22"/>
        <end position="45"/>
    </location>
</feature>
<reference evidence="9" key="1">
    <citation type="journal article" date="2014" name="Front. Microbiol.">
        <title>High frequency of phylogenetically diverse reductive dehalogenase-homologous genes in deep subseafloor sedimentary metagenomes.</title>
        <authorList>
            <person name="Kawai M."/>
            <person name="Futagami T."/>
            <person name="Toyoda A."/>
            <person name="Takaki Y."/>
            <person name="Nishi S."/>
            <person name="Hori S."/>
            <person name="Arai W."/>
            <person name="Tsubouchi T."/>
            <person name="Morono Y."/>
            <person name="Uchiyama I."/>
            <person name="Ito T."/>
            <person name="Fujiyama A."/>
            <person name="Inagaki F."/>
            <person name="Takami H."/>
        </authorList>
    </citation>
    <scope>NUCLEOTIDE SEQUENCE</scope>
    <source>
        <strain evidence="9">Expedition CK06-06</strain>
    </source>
</reference>
<comment type="subcellular location">
    <subcellularLocation>
        <location evidence="1">Cell membrane</location>
        <topology evidence="1">Multi-pass membrane protein</topology>
    </subcellularLocation>
</comment>
<feature type="non-terminal residue" evidence="9">
    <location>
        <position position="1"/>
    </location>
</feature>
<protein>
    <recommendedName>
        <fullName evidence="8">ABC transmembrane type-1 domain-containing protein</fullName>
    </recommendedName>
</protein>
<organism evidence="9">
    <name type="scientific">marine sediment metagenome</name>
    <dbReference type="NCBI Taxonomy" id="412755"/>
    <lineage>
        <taxon>unclassified sequences</taxon>
        <taxon>metagenomes</taxon>
        <taxon>ecological metagenomes</taxon>
    </lineage>
</organism>
<evidence type="ECO:0000259" key="8">
    <source>
        <dbReference type="PROSITE" id="PS50928"/>
    </source>
</evidence>
<gene>
    <name evidence="9" type="ORF">S01H1_78299</name>
</gene>
<keyword evidence="4 7" id="KW-0812">Transmembrane</keyword>
<dbReference type="InterPro" id="IPR035906">
    <property type="entry name" value="MetI-like_sf"/>
</dbReference>
<sequence length="230" mass="24894">LLVITLLAAGFGIILFINGNNLIILLSGLIGSLGSILVLILSKLSLKEKWISNLRLILIWGTIVVIAVLTFNVLLAFVILISAITINSLRGGNIRHKFDVLRTAEQQEEQTAITFILPTAAVVSGIVLIPIIWIILASFFNVGLRNVGPSAVSPDFVGFYNYTRLLNDPEFFTAIITSIIYTIVGTLGSVMMGLGAAILLNRSIPGRGIIRSVMLFPYIASTVAMVLLWS</sequence>
<feature type="domain" description="ABC transmembrane type-1" evidence="8">
    <location>
        <begin position="175"/>
        <end position="230"/>
    </location>
</feature>
<feature type="transmembrane region" description="Helical" evidence="7">
    <location>
        <begin position="112"/>
        <end position="140"/>
    </location>
</feature>
<accession>X0XNI2</accession>
<dbReference type="SUPFAM" id="SSF161098">
    <property type="entry name" value="MetI-like"/>
    <property type="match status" value="1"/>
</dbReference>
<dbReference type="InterPro" id="IPR000515">
    <property type="entry name" value="MetI-like"/>
</dbReference>
<keyword evidence="3" id="KW-1003">Cell membrane</keyword>
<keyword evidence="6 7" id="KW-0472">Membrane</keyword>
<evidence type="ECO:0000256" key="1">
    <source>
        <dbReference type="ARBA" id="ARBA00004651"/>
    </source>
</evidence>
<dbReference type="PANTHER" id="PTHR43227:SF8">
    <property type="entry name" value="DIACETYLCHITOBIOSE UPTAKE SYSTEM PERMEASE PROTEIN DASB"/>
    <property type="match status" value="1"/>
</dbReference>
<evidence type="ECO:0000256" key="4">
    <source>
        <dbReference type="ARBA" id="ARBA00022692"/>
    </source>
</evidence>
<comment type="caution">
    <text evidence="9">The sequence shown here is derived from an EMBL/GenBank/DDBJ whole genome shotgun (WGS) entry which is preliminary data.</text>
</comment>
<evidence type="ECO:0000256" key="7">
    <source>
        <dbReference type="SAM" id="Phobius"/>
    </source>
</evidence>
<dbReference type="Gene3D" id="1.10.3720.10">
    <property type="entry name" value="MetI-like"/>
    <property type="match status" value="1"/>
</dbReference>
<keyword evidence="5 7" id="KW-1133">Transmembrane helix</keyword>